<evidence type="ECO:0000256" key="4">
    <source>
        <dbReference type="ARBA" id="ARBA00022475"/>
    </source>
</evidence>
<dbReference type="InterPro" id="IPR052017">
    <property type="entry name" value="TSUP"/>
</dbReference>
<reference evidence="9 10" key="1">
    <citation type="submission" date="2019-02" db="EMBL/GenBank/DDBJ databases">
        <title>Draft genome sequences of novel Actinobacteria.</title>
        <authorList>
            <person name="Sahin N."/>
            <person name="Ay H."/>
            <person name="Saygin H."/>
        </authorList>
    </citation>
    <scope>NUCLEOTIDE SEQUENCE [LARGE SCALE GENOMIC DNA]</scope>
    <source>
        <strain evidence="9 10">16K104</strain>
    </source>
</reference>
<evidence type="ECO:0000256" key="8">
    <source>
        <dbReference type="RuleBase" id="RU363041"/>
    </source>
</evidence>
<keyword evidence="5 8" id="KW-0812">Transmembrane</keyword>
<keyword evidence="3" id="KW-0813">Transport</keyword>
<keyword evidence="4 8" id="KW-1003">Cell membrane</keyword>
<dbReference type="AlphaFoldDB" id="A0A4R4XES8"/>
<comment type="caution">
    <text evidence="9">The sequence shown here is derived from an EMBL/GenBank/DDBJ whole genome shotgun (WGS) entry which is preliminary data.</text>
</comment>
<dbReference type="RefSeq" id="WP_132316667.1">
    <property type="nucleotide sequence ID" value="NZ_SMKR01000013.1"/>
</dbReference>
<feature type="transmembrane region" description="Helical" evidence="8">
    <location>
        <begin position="68"/>
        <end position="87"/>
    </location>
</feature>
<comment type="subcellular location">
    <subcellularLocation>
        <location evidence="1 8">Cell membrane</location>
        <topology evidence="1 8">Multi-pass membrane protein</topology>
    </subcellularLocation>
</comment>
<evidence type="ECO:0000313" key="9">
    <source>
        <dbReference type="EMBL" id="TDD29205.1"/>
    </source>
</evidence>
<keyword evidence="10" id="KW-1185">Reference proteome</keyword>
<accession>A0A4R4XES8</accession>
<feature type="transmembrane region" description="Helical" evidence="8">
    <location>
        <begin position="44"/>
        <end position="61"/>
    </location>
</feature>
<feature type="transmembrane region" description="Helical" evidence="8">
    <location>
        <begin position="93"/>
        <end position="110"/>
    </location>
</feature>
<evidence type="ECO:0000256" key="6">
    <source>
        <dbReference type="ARBA" id="ARBA00022989"/>
    </source>
</evidence>
<dbReference type="Proteomes" id="UP000295172">
    <property type="component" value="Unassembled WGS sequence"/>
</dbReference>
<name>A0A4R4XES8_9ACTN</name>
<keyword evidence="7 8" id="KW-0472">Membrane</keyword>
<proteinExistence type="inferred from homology"/>
<evidence type="ECO:0000256" key="5">
    <source>
        <dbReference type="ARBA" id="ARBA00022692"/>
    </source>
</evidence>
<organism evidence="9 10">
    <name type="scientific">Kribbella turkmenica</name>
    <dbReference type="NCBI Taxonomy" id="2530375"/>
    <lineage>
        <taxon>Bacteria</taxon>
        <taxon>Bacillati</taxon>
        <taxon>Actinomycetota</taxon>
        <taxon>Actinomycetes</taxon>
        <taxon>Propionibacteriales</taxon>
        <taxon>Kribbellaceae</taxon>
        <taxon>Kribbella</taxon>
    </lineage>
</organism>
<protein>
    <recommendedName>
        <fullName evidence="8">Probable membrane transporter protein</fullName>
    </recommendedName>
</protein>
<dbReference type="Pfam" id="PF01925">
    <property type="entry name" value="TauE"/>
    <property type="match status" value="1"/>
</dbReference>
<dbReference type="EMBL" id="SMKR01000013">
    <property type="protein sequence ID" value="TDD29205.1"/>
    <property type="molecule type" value="Genomic_DNA"/>
</dbReference>
<evidence type="ECO:0000256" key="1">
    <source>
        <dbReference type="ARBA" id="ARBA00004651"/>
    </source>
</evidence>
<evidence type="ECO:0000313" key="10">
    <source>
        <dbReference type="Proteomes" id="UP000295172"/>
    </source>
</evidence>
<feature type="transmembrane region" description="Helical" evidence="8">
    <location>
        <begin position="200"/>
        <end position="222"/>
    </location>
</feature>
<gene>
    <name evidence="9" type="ORF">E1218_04880</name>
</gene>
<evidence type="ECO:0000256" key="7">
    <source>
        <dbReference type="ARBA" id="ARBA00023136"/>
    </source>
</evidence>
<evidence type="ECO:0000256" key="2">
    <source>
        <dbReference type="ARBA" id="ARBA00009142"/>
    </source>
</evidence>
<evidence type="ECO:0000256" key="3">
    <source>
        <dbReference type="ARBA" id="ARBA00022448"/>
    </source>
</evidence>
<comment type="similarity">
    <text evidence="2 8">Belongs to the 4-toluene sulfonate uptake permease (TSUP) (TC 2.A.102) family.</text>
</comment>
<dbReference type="GO" id="GO:0005886">
    <property type="term" value="C:plasma membrane"/>
    <property type="evidence" value="ECO:0007669"/>
    <property type="project" value="UniProtKB-SubCell"/>
</dbReference>
<feature type="transmembrane region" description="Helical" evidence="8">
    <location>
        <begin position="228"/>
        <end position="249"/>
    </location>
</feature>
<sequence length="251" mass="25720">MLENLVVVTVVALAGALVGISGFGFNIAATPALALVMPSKVAVVIALANGVSTNGILSFTMRWPRAKLVELLIGSALGIALAAGFVAKLDETTVRMAVAVVALTSIAMMVRGQRATSRTSQEPAKVRRQPKGRTAAVLVGGVSGVLASATGMGAPVVAAYLSRCGVESDEIRSIVTIHTCAVNLVVIGAAMTVGSVDLSALWLACSLLPVSAVGLLAGALVYRKFNRVFRPTVFAMMFTAAAVSVVLLISR</sequence>
<feature type="transmembrane region" description="Helical" evidence="8">
    <location>
        <begin position="135"/>
        <end position="161"/>
    </location>
</feature>
<dbReference type="PANTHER" id="PTHR30269">
    <property type="entry name" value="TRANSMEMBRANE PROTEIN YFCA"/>
    <property type="match status" value="1"/>
</dbReference>
<dbReference type="PANTHER" id="PTHR30269:SF37">
    <property type="entry name" value="MEMBRANE TRANSPORTER PROTEIN"/>
    <property type="match status" value="1"/>
</dbReference>
<dbReference type="InterPro" id="IPR002781">
    <property type="entry name" value="TM_pro_TauE-like"/>
</dbReference>
<keyword evidence="6 8" id="KW-1133">Transmembrane helix</keyword>
<feature type="transmembrane region" description="Helical" evidence="8">
    <location>
        <begin position="173"/>
        <end position="193"/>
    </location>
</feature>